<evidence type="ECO:0000313" key="10">
    <source>
        <dbReference type="EMBL" id="RXZ42205.1"/>
    </source>
</evidence>
<proteinExistence type="inferred from homology"/>
<dbReference type="Gene3D" id="3.40.50.150">
    <property type="entry name" value="Vaccinia Virus protein VP39"/>
    <property type="match status" value="1"/>
</dbReference>
<dbReference type="PRINTS" id="PR00507">
    <property type="entry name" value="N12N6MTFRASE"/>
</dbReference>
<organism evidence="10 11">
    <name type="scientific">Crenobacter cavernae</name>
    <dbReference type="NCBI Taxonomy" id="2290923"/>
    <lineage>
        <taxon>Bacteria</taxon>
        <taxon>Pseudomonadati</taxon>
        <taxon>Pseudomonadota</taxon>
        <taxon>Betaproteobacteria</taxon>
        <taxon>Neisseriales</taxon>
        <taxon>Neisseriaceae</taxon>
        <taxon>Crenobacter</taxon>
    </lineage>
</organism>
<comment type="catalytic activity">
    <reaction evidence="7">
        <text>a 2'-deoxyadenosine in DNA + S-adenosyl-L-methionine = an N(6)-methyl-2'-deoxyadenosine in DNA + S-adenosyl-L-homocysteine + H(+)</text>
        <dbReference type="Rhea" id="RHEA:15197"/>
        <dbReference type="Rhea" id="RHEA-COMP:12418"/>
        <dbReference type="Rhea" id="RHEA-COMP:12419"/>
        <dbReference type="ChEBI" id="CHEBI:15378"/>
        <dbReference type="ChEBI" id="CHEBI:57856"/>
        <dbReference type="ChEBI" id="CHEBI:59789"/>
        <dbReference type="ChEBI" id="CHEBI:90615"/>
        <dbReference type="ChEBI" id="CHEBI:90616"/>
        <dbReference type="EC" id="2.1.1.72"/>
    </reaction>
</comment>
<comment type="similarity">
    <text evidence="1">Belongs to the N(4)/N(6)-methyltransferase family.</text>
</comment>
<dbReference type="SUPFAM" id="SSF53335">
    <property type="entry name" value="S-adenosyl-L-methionine-dependent methyltransferases"/>
    <property type="match status" value="1"/>
</dbReference>
<dbReference type="GO" id="GO:0008168">
    <property type="term" value="F:methyltransferase activity"/>
    <property type="evidence" value="ECO:0007669"/>
    <property type="project" value="UniProtKB-KW"/>
</dbReference>
<dbReference type="PANTHER" id="PTHR42933">
    <property type="entry name" value="SLR6095 PROTEIN"/>
    <property type="match status" value="1"/>
</dbReference>
<dbReference type="GO" id="GO:0032259">
    <property type="term" value="P:methylation"/>
    <property type="evidence" value="ECO:0007669"/>
    <property type="project" value="UniProtKB-KW"/>
</dbReference>
<evidence type="ECO:0000313" key="11">
    <source>
        <dbReference type="Proteomes" id="UP000290682"/>
    </source>
</evidence>
<evidence type="ECO:0000259" key="8">
    <source>
        <dbReference type="Pfam" id="PF02384"/>
    </source>
</evidence>
<evidence type="ECO:0000256" key="2">
    <source>
        <dbReference type="ARBA" id="ARBA00011900"/>
    </source>
</evidence>
<dbReference type="InterPro" id="IPR029063">
    <property type="entry name" value="SAM-dependent_MTases_sf"/>
</dbReference>
<evidence type="ECO:0000256" key="3">
    <source>
        <dbReference type="ARBA" id="ARBA00022603"/>
    </source>
</evidence>
<keyword evidence="3 10" id="KW-0489">Methyltransferase</keyword>
<dbReference type="InterPro" id="IPR051537">
    <property type="entry name" value="DNA_Adenine_Mtase"/>
</dbReference>
<keyword evidence="11" id="KW-1185">Reference proteome</keyword>
<feature type="domain" description="N6 adenine-specific DNA methyltransferase N-terminal" evidence="9">
    <location>
        <begin position="6"/>
        <end position="136"/>
    </location>
</feature>
<dbReference type="Gene3D" id="1.20.1260.30">
    <property type="match status" value="1"/>
</dbReference>
<evidence type="ECO:0000256" key="7">
    <source>
        <dbReference type="ARBA" id="ARBA00047942"/>
    </source>
</evidence>
<dbReference type="Pfam" id="PF02384">
    <property type="entry name" value="N6_Mtase"/>
    <property type="match status" value="1"/>
</dbReference>
<keyword evidence="4" id="KW-0808">Transferase</keyword>
<evidence type="ECO:0000256" key="5">
    <source>
        <dbReference type="ARBA" id="ARBA00022691"/>
    </source>
</evidence>
<evidence type="ECO:0000256" key="1">
    <source>
        <dbReference type="ARBA" id="ARBA00006594"/>
    </source>
</evidence>
<dbReference type="InterPro" id="IPR038333">
    <property type="entry name" value="T1MK-like_N_sf"/>
</dbReference>
<protein>
    <recommendedName>
        <fullName evidence="2">site-specific DNA-methyltransferase (adenine-specific)</fullName>
        <ecNumber evidence="2">2.1.1.72</ecNumber>
    </recommendedName>
</protein>
<comment type="caution">
    <text evidence="10">The sequence shown here is derived from an EMBL/GenBank/DDBJ whole genome shotgun (WGS) entry which is preliminary data.</text>
</comment>
<feature type="domain" description="DNA methylase adenine-specific" evidence="8">
    <location>
        <begin position="148"/>
        <end position="446"/>
    </location>
</feature>
<keyword evidence="6" id="KW-0680">Restriction system</keyword>
<gene>
    <name evidence="10" type="ORF">EBB06_14265</name>
</gene>
<evidence type="ECO:0000256" key="4">
    <source>
        <dbReference type="ARBA" id="ARBA00022679"/>
    </source>
</evidence>
<dbReference type="Proteomes" id="UP000290682">
    <property type="component" value="Unassembled WGS sequence"/>
</dbReference>
<dbReference type="Pfam" id="PF12161">
    <property type="entry name" value="HsdM_N"/>
    <property type="match status" value="1"/>
</dbReference>
<dbReference type="InterPro" id="IPR022749">
    <property type="entry name" value="D12N6_MeTrfase_N"/>
</dbReference>
<dbReference type="RefSeq" id="WP_129213815.1">
    <property type="nucleotide sequence ID" value="NZ_REGR01000015.1"/>
</dbReference>
<evidence type="ECO:0000259" key="9">
    <source>
        <dbReference type="Pfam" id="PF12161"/>
    </source>
</evidence>
<accession>A0ABY0F9Q9</accession>
<keyword evidence="5" id="KW-0949">S-adenosyl-L-methionine</keyword>
<dbReference type="EC" id="2.1.1.72" evidence="2"/>
<evidence type="ECO:0000256" key="6">
    <source>
        <dbReference type="ARBA" id="ARBA00022747"/>
    </source>
</evidence>
<dbReference type="InterPro" id="IPR003356">
    <property type="entry name" value="DNA_methylase_A-5"/>
</dbReference>
<dbReference type="EMBL" id="REGR01000015">
    <property type="protein sequence ID" value="RXZ42205.1"/>
    <property type="molecule type" value="Genomic_DNA"/>
</dbReference>
<reference evidence="10 11" key="1">
    <citation type="submission" date="2018-10" db="EMBL/GenBank/DDBJ databases">
        <title>Draft genome of Fastidiocella sp. strain 375T, a bacterium isolated from a karstic cave dripping water.</title>
        <authorList>
            <person name="Coelho C."/>
            <person name="Verissimo A."/>
            <person name="Tiago I."/>
        </authorList>
    </citation>
    <scope>NUCLEOTIDE SEQUENCE [LARGE SCALE GENOMIC DNA]</scope>
    <source>
        <strain evidence="10 11">CAVE-375</strain>
    </source>
</reference>
<name>A0ABY0F9Q9_9NEIS</name>
<sequence length="655" mass="74163">MDQTSLANLIWDVADLLRGDFRRSDYGRIILPFTLLRRLECALEADRDPLIARYHDEFQGTSIDPEIALISSERRFYNLSPFRLATLGETETKANLEAYLSRFSRHARQCFDEFNFLGWIEKLASANLLYLVVQRFQNFDLHPDRISNHDMGRVYEHLIYKFAESANDTAGEFFTPRDVVRLATTLVFAPDHDAFSDGVIRTLYDPCCGTGGFLAEGIAQVLEWNNKAEIHPFGQELNPESHAIAMADMMIQGHDPANIRLGNTLSDDQYPLERFNYCLANPPFGVDWKKVLKEVSAEHERGDKGRFEAGLPRISDGSLLFLMHLLSKRIKGDGGGNSRIGIVLNGSPLFTGGAGSGESEIRRWILEDDLLETIVALPTDLFYNTGIATYVWVLSSHKAPERRGKVQLVNATDGWEPMKKSLGSKRRQISETQIADIARLVADYADNERSKLFDTRAFGYRRITVERPLQLAFSPHDADKRAALAADKAWDKLGQPRRLALLDGLESLAEPRHLDREPFFKAVGSALKTQGQDSLSAPEKKLLQKHIGEHDPLAAYCKTKGEIEPNPDLRDYENVPLGEDVYAYFEREVRPHVPDAWIDTAKRDERDGQVGVVGYEINFNRYFYRYTPPRPLETIDAELRAVEAEIQALLDEVAE</sequence>
<dbReference type="PANTHER" id="PTHR42933:SF3">
    <property type="entry name" value="TYPE I RESTRICTION ENZYME MJAVIII METHYLASE SUBUNIT"/>
    <property type="match status" value="1"/>
</dbReference>